<proteinExistence type="predicted"/>
<evidence type="ECO:0000313" key="1">
    <source>
        <dbReference type="EMBL" id="PPQ82996.1"/>
    </source>
</evidence>
<keyword evidence="2" id="KW-1185">Reference proteome</keyword>
<accession>A0A409WX05</accession>
<reference evidence="1 2" key="1">
    <citation type="journal article" date="2018" name="Evol. Lett.">
        <title>Horizontal gene cluster transfer increased hallucinogenic mushroom diversity.</title>
        <authorList>
            <person name="Reynolds H.T."/>
            <person name="Vijayakumar V."/>
            <person name="Gluck-Thaler E."/>
            <person name="Korotkin H.B."/>
            <person name="Matheny P.B."/>
            <person name="Slot J.C."/>
        </authorList>
    </citation>
    <scope>NUCLEOTIDE SEQUENCE [LARGE SCALE GENOMIC DNA]</scope>
    <source>
        <strain evidence="1 2">SRW20</strain>
    </source>
</reference>
<dbReference type="AlphaFoldDB" id="A0A409WX05"/>
<dbReference type="EMBL" id="NHYE01004672">
    <property type="protein sequence ID" value="PPQ82996.1"/>
    <property type="molecule type" value="Genomic_DNA"/>
</dbReference>
<gene>
    <name evidence="1" type="ORF">CVT26_011563</name>
</gene>
<dbReference type="InParanoid" id="A0A409WX05"/>
<protein>
    <submittedName>
        <fullName evidence="1">Uncharacterized protein</fullName>
    </submittedName>
</protein>
<name>A0A409WX05_9AGAR</name>
<sequence length="139" mass="15581">MERLSANLPPLPSAYERFIDEQVRRLGGSVNCPESDIAETGTATGTAKIASNVASPDLSDTFSFVHPEDADPAVLEEPDFVNNITGLKMQIIKLEYELTKKDILVESLRNEIAVQKEKVERFGHFTTLLIFSLWARQRM</sequence>
<evidence type="ECO:0000313" key="2">
    <source>
        <dbReference type="Proteomes" id="UP000284706"/>
    </source>
</evidence>
<comment type="caution">
    <text evidence="1">The sequence shown here is derived from an EMBL/GenBank/DDBJ whole genome shotgun (WGS) entry which is preliminary data.</text>
</comment>
<dbReference type="Proteomes" id="UP000284706">
    <property type="component" value="Unassembled WGS sequence"/>
</dbReference>
<organism evidence="1 2">
    <name type="scientific">Gymnopilus dilepis</name>
    <dbReference type="NCBI Taxonomy" id="231916"/>
    <lineage>
        <taxon>Eukaryota</taxon>
        <taxon>Fungi</taxon>
        <taxon>Dikarya</taxon>
        <taxon>Basidiomycota</taxon>
        <taxon>Agaricomycotina</taxon>
        <taxon>Agaricomycetes</taxon>
        <taxon>Agaricomycetidae</taxon>
        <taxon>Agaricales</taxon>
        <taxon>Agaricineae</taxon>
        <taxon>Hymenogastraceae</taxon>
        <taxon>Gymnopilus</taxon>
    </lineage>
</organism>